<reference evidence="3 4" key="1">
    <citation type="submission" date="2019-01" db="EMBL/GenBank/DDBJ databases">
        <title>Novel species of Nocardioides.</title>
        <authorList>
            <person name="Liu Q."/>
            <person name="Xin Y.-H."/>
        </authorList>
    </citation>
    <scope>NUCLEOTIDE SEQUENCE [LARGE SCALE GENOMIC DNA]</scope>
    <source>
        <strain evidence="3 4">HLT3-15</strain>
    </source>
</reference>
<comment type="caution">
    <text evidence="3">The sequence shown here is derived from an EMBL/GenBank/DDBJ whole genome shotgun (WGS) entry which is preliminary data.</text>
</comment>
<dbReference type="PANTHER" id="PTHR37042">
    <property type="entry name" value="OUTER MEMBRANE PROTEIN RV1973"/>
    <property type="match status" value="1"/>
</dbReference>
<name>A0A4Q2S860_9ACTN</name>
<gene>
    <name evidence="3" type="ORF">EUA06_03145</name>
</gene>
<sequence length="164" mass="17633">MGGRGGRWLAGALALVLVGLLVGIGLVVSGRGSTDQELTDAQQEVARAARTEALAFLTVDHTDMEPLIEAVLAGATGEFKEQYDSQREKLTREAIRTEATSTAEVVALGVGDLDDDSAVVLLAANSTVANKKTDSEGQVRYYRLRLDLVREGGRWLTSDVRFVR</sequence>
<protein>
    <recommendedName>
        <fullName evidence="5">Mce-associated membrane protein</fullName>
    </recommendedName>
</protein>
<dbReference type="GO" id="GO:0016020">
    <property type="term" value="C:membrane"/>
    <property type="evidence" value="ECO:0007669"/>
    <property type="project" value="UniProtKB-SubCell"/>
</dbReference>
<evidence type="ECO:0000256" key="2">
    <source>
        <dbReference type="ARBA" id="ARBA00023136"/>
    </source>
</evidence>
<evidence type="ECO:0000313" key="4">
    <source>
        <dbReference type="Proteomes" id="UP000291838"/>
    </source>
</evidence>
<evidence type="ECO:0008006" key="5">
    <source>
        <dbReference type="Google" id="ProtNLM"/>
    </source>
</evidence>
<dbReference type="OrthoDB" id="3395172at2"/>
<dbReference type="RefSeq" id="WP_129473522.1">
    <property type="nucleotide sequence ID" value="NZ_SDWS01000001.1"/>
</dbReference>
<organism evidence="3 4">
    <name type="scientific">Nocardioides glacieisoli</name>
    <dbReference type="NCBI Taxonomy" id="1168730"/>
    <lineage>
        <taxon>Bacteria</taxon>
        <taxon>Bacillati</taxon>
        <taxon>Actinomycetota</taxon>
        <taxon>Actinomycetes</taxon>
        <taxon>Propionibacteriales</taxon>
        <taxon>Nocardioidaceae</taxon>
        <taxon>Nocardioides</taxon>
    </lineage>
</organism>
<dbReference type="PANTHER" id="PTHR37042:SF4">
    <property type="entry name" value="OUTER MEMBRANE PROTEIN RV1973"/>
    <property type="match status" value="1"/>
</dbReference>
<evidence type="ECO:0000256" key="1">
    <source>
        <dbReference type="ARBA" id="ARBA00004370"/>
    </source>
</evidence>
<keyword evidence="2" id="KW-0472">Membrane</keyword>
<evidence type="ECO:0000313" key="3">
    <source>
        <dbReference type="EMBL" id="RYB96573.1"/>
    </source>
</evidence>
<keyword evidence="4" id="KW-1185">Reference proteome</keyword>
<dbReference type="EMBL" id="SDWS01000001">
    <property type="protein sequence ID" value="RYB96573.1"/>
    <property type="molecule type" value="Genomic_DNA"/>
</dbReference>
<accession>A0A4Q2S860</accession>
<proteinExistence type="predicted"/>
<dbReference type="Proteomes" id="UP000291838">
    <property type="component" value="Unassembled WGS sequence"/>
</dbReference>
<comment type="subcellular location">
    <subcellularLocation>
        <location evidence="1">Membrane</location>
    </subcellularLocation>
</comment>
<dbReference type="AlphaFoldDB" id="A0A4Q2S860"/>